<evidence type="ECO:0000259" key="7">
    <source>
        <dbReference type="Pfam" id="PF08646"/>
    </source>
</evidence>
<dbReference type="InterPro" id="IPR047192">
    <property type="entry name" value="Euk_RPA1_DBD_C"/>
</dbReference>
<evidence type="ECO:0000256" key="1">
    <source>
        <dbReference type="ARBA" id="ARBA00005690"/>
    </source>
</evidence>
<dbReference type="PANTHER" id="PTHR47165:SF4">
    <property type="entry name" value="OS03G0429900 PROTEIN"/>
    <property type="match status" value="1"/>
</dbReference>
<comment type="caution">
    <text evidence="8">The sequence shown here is derived from an EMBL/GenBank/DDBJ whole genome shotgun (WGS) entry which is preliminary data.</text>
</comment>
<feature type="domain" description="Replication factor A C-terminal" evidence="7">
    <location>
        <begin position="10"/>
        <end position="118"/>
    </location>
</feature>
<dbReference type="OrthoDB" id="1216583at2759"/>
<evidence type="ECO:0000256" key="3">
    <source>
        <dbReference type="ARBA" id="ARBA00022771"/>
    </source>
</evidence>
<protein>
    <recommendedName>
        <fullName evidence="7">Replication factor A C-terminal domain-containing protein</fullName>
    </recommendedName>
</protein>
<organism evidence="8 9">
    <name type="scientific">Striga hermonthica</name>
    <name type="common">Purple witchweed</name>
    <name type="synonym">Buchnera hermonthica</name>
    <dbReference type="NCBI Taxonomy" id="68872"/>
    <lineage>
        <taxon>Eukaryota</taxon>
        <taxon>Viridiplantae</taxon>
        <taxon>Streptophyta</taxon>
        <taxon>Embryophyta</taxon>
        <taxon>Tracheophyta</taxon>
        <taxon>Spermatophyta</taxon>
        <taxon>Magnoliopsida</taxon>
        <taxon>eudicotyledons</taxon>
        <taxon>Gunneridae</taxon>
        <taxon>Pentapetalae</taxon>
        <taxon>asterids</taxon>
        <taxon>lamiids</taxon>
        <taxon>Lamiales</taxon>
        <taxon>Orobanchaceae</taxon>
        <taxon>Buchnereae</taxon>
        <taxon>Striga</taxon>
    </lineage>
</organism>
<dbReference type="AlphaFoldDB" id="A0A9N7MPN5"/>
<reference evidence="8" key="1">
    <citation type="submission" date="2019-12" db="EMBL/GenBank/DDBJ databases">
        <authorList>
            <person name="Scholes J."/>
        </authorList>
    </citation>
    <scope>NUCLEOTIDE SEQUENCE</scope>
</reference>
<dbReference type="CDD" id="cd04476">
    <property type="entry name" value="RPA1_DBD_C"/>
    <property type="match status" value="1"/>
</dbReference>
<dbReference type="InterPro" id="IPR012340">
    <property type="entry name" value="NA-bd_OB-fold"/>
</dbReference>
<accession>A0A9N7MPN5</accession>
<dbReference type="EMBL" id="CACSLK010009714">
    <property type="protein sequence ID" value="CAA0811938.1"/>
    <property type="molecule type" value="Genomic_DNA"/>
</dbReference>
<dbReference type="Gene3D" id="2.40.50.140">
    <property type="entry name" value="Nucleic acid-binding proteins"/>
    <property type="match status" value="1"/>
</dbReference>
<evidence type="ECO:0000256" key="2">
    <source>
        <dbReference type="ARBA" id="ARBA00022723"/>
    </source>
</evidence>
<keyword evidence="5" id="KW-0238">DNA-binding</keyword>
<evidence type="ECO:0000256" key="6">
    <source>
        <dbReference type="SAM" id="MobiDB-lite"/>
    </source>
</evidence>
<dbReference type="SUPFAM" id="SSF50249">
    <property type="entry name" value="Nucleic acid-binding proteins"/>
    <property type="match status" value="1"/>
</dbReference>
<feature type="region of interest" description="Disordered" evidence="6">
    <location>
        <begin position="154"/>
        <end position="203"/>
    </location>
</feature>
<sequence length="203" mass="23385">MFWINGTILDVDLRWYFNACPTCVRKVEPQGEKFWCFHCKEEVPFANTRYKLHMLIIDDTGIMQVLCWDKVANELIGKTCEEVVQNMLKHEDGSDLPPELSALMDKALLFKVGKKKDQLRPYNGAFIVSRITADPILVKRFGVIENAPQECDYEQGEIDISQKPRVEPVNDTSNREPKRKVSEEGSSCDEDNKGKKKIKMEEI</sequence>
<dbReference type="InterPro" id="IPR013955">
    <property type="entry name" value="Rep_factor-A_C"/>
</dbReference>
<proteinExistence type="inferred from homology"/>
<dbReference type="PANTHER" id="PTHR47165">
    <property type="entry name" value="OS03G0429900 PROTEIN"/>
    <property type="match status" value="1"/>
</dbReference>
<keyword evidence="4" id="KW-0862">Zinc</keyword>
<feature type="compositionally biased region" description="Basic and acidic residues" evidence="6">
    <location>
        <begin position="160"/>
        <end position="183"/>
    </location>
</feature>
<evidence type="ECO:0000313" key="8">
    <source>
        <dbReference type="EMBL" id="CAA0811938.1"/>
    </source>
</evidence>
<evidence type="ECO:0000256" key="4">
    <source>
        <dbReference type="ARBA" id="ARBA00022833"/>
    </source>
</evidence>
<evidence type="ECO:0000256" key="5">
    <source>
        <dbReference type="ARBA" id="ARBA00023125"/>
    </source>
</evidence>
<feature type="compositionally biased region" description="Basic residues" evidence="6">
    <location>
        <begin position="194"/>
        <end position="203"/>
    </location>
</feature>
<gene>
    <name evidence="8" type="ORF">SHERM_12757</name>
</gene>
<comment type="similarity">
    <text evidence="1">Belongs to the replication factor A protein 1 family.</text>
</comment>
<keyword evidence="2" id="KW-0479">Metal-binding</keyword>
<dbReference type="Pfam" id="PF08646">
    <property type="entry name" value="Rep_fac-A_C"/>
    <property type="match status" value="1"/>
</dbReference>
<dbReference type="GO" id="GO:0003677">
    <property type="term" value="F:DNA binding"/>
    <property type="evidence" value="ECO:0007669"/>
    <property type="project" value="UniProtKB-KW"/>
</dbReference>
<name>A0A9N7MPN5_STRHE</name>
<keyword evidence="3" id="KW-0863">Zinc-finger</keyword>
<dbReference type="Proteomes" id="UP001153555">
    <property type="component" value="Unassembled WGS sequence"/>
</dbReference>
<evidence type="ECO:0000313" key="9">
    <source>
        <dbReference type="Proteomes" id="UP001153555"/>
    </source>
</evidence>
<keyword evidence="9" id="KW-1185">Reference proteome</keyword>
<dbReference type="GO" id="GO:0008270">
    <property type="term" value="F:zinc ion binding"/>
    <property type="evidence" value="ECO:0007669"/>
    <property type="project" value="UniProtKB-KW"/>
</dbReference>